<reference evidence="2" key="1">
    <citation type="submission" date="2016-10" db="EMBL/GenBank/DDBJ databases">
        <authorList>
            <person name="Varghese N."/>
            <person name="Submissions S."/>
        </authorList>
    </citation>
    <scope>NUCLEOTIDE SEQUENCE [LARGE SCALE GENOMIC DNA]</scope>
    <source>
        <strain evidence="2">DSM 45422</strain>
    </source>
</reference>
<evidence type="ECO:0000313" key="1">
    <source>
        <dbReference type="EMBL" id="SDX28195.1"/>
    </source>
</evidence>
<protein>
    <submittedName>
        <fullName evidence="1">Uncharacterized protein</fullName>
    </submittedName>
</protein>
<dbReference type="EMBL" id="FNOT01000001">
    <property type="protein sequence ID" value="SDX28195.1"/>
    <property type="molecule type" value="Genomic_DNA"/>
</dbReference>
<name>A0A1H3AF27_9ACTN</name>
<dbReference type="AlphaFoldDB" id="A0A1H3AF27"/>
<gene>
    <name evidence="1" type="ORF">SAMN05660209_00025</name>
</gene>
<evidence type="ECO:0000313" key="2">
    <source>
        <dbReference type="Proteomes" id="UP000198921"/>
    </source>
</evidence>
<sequence>MESSKRWVVTSDGHRDLAQVAADLTVRGFTTEQLLDQIGVVIGTAPDDALGRLRKVSGVADVSPETQIDIGPPDAPTTW</sequence>
<keyword evidence="2" id="KW-1185">Reference proteome</keyword>
<dbReference type="RefSeq" id="WP_091150233.1">
    <property type="nucleotide sequence ID" value="NZ_FNOT01000001.1"/>
</dbReference>
<dbReference type="OrthoDB" id="4948868at2"/>
<proteinExistence type="predicted"/>
<dbReference type="Proteomes" id="UP000198921">
    <property type="component" value="Unassembled WGS sequence"/>
</dbReference>
<organism evidence="1 2">
    <name type="scientific">Geodermatophilus africanus</name>
    <dbReference type="NCBI Taxonomy" id="1137993"/>
    <lineage>
        <taxon>Bacteria</taxon>
        <taxon>Bacillati</taxon>
        <taxon>Actinomycetota</taxon>
        <taxon>Actinomycetes</taxon>
        <taxon>Geodermatophilales</taxon>
        <taxon>Geodermatophilaceae</taxon>
        <taxon>Geodermatophilus</taxon>
    </lineage>
</organism>
<accession>A0A1H3AF27</accession>